<evidence type="ECO:0000259" key="3">
    <source>
        <dbReference type="Pfam" id="PF10390"/>
    </source>
</evidence>
<dbReference type="GO" id="GO:0006368">
    <property type="term" value="P:transcription elongation by RNA polymerase II"/>
    <property type="evidence" value="ECO:0007669"/>
    <property type="project" value="InterPro"/>
</dbReference>
<keyword evidence="6" id="KW-1185">Reference proteome</keyword>
<dbReference type="VEuPathDB" id="FungiDB:SeMB42_g03631"/>
<reference evidence="6 7" key="1">
    <citation type="journal article" date="2019" name="Sci. Rep.">
        <title>Comparative genomics of chytrid fungi reveal insights into the obligate biotrophic and pathogenic lifestyle of Synchytrium endobioticum.</title>
        <authorList>
            <person name="van de Vossenberg B.T.L.H."/>
            <person name="Warris S."/>
            <person name="Nguyen H.D.T."/>
            <person name="van Gent-Pelzer M.P.E."/>
            <person name="Joly D.L."/>
            <person name="van de Geest H.C."/>
            <person name="Bonants P.J.M."/>
            <person name="Smith D.S."/>
            <person name="Levesque C.A."/>
            <person name="van der Lee T.A.J."/>
        </authorList>
    </citation>
    <scope>NUCLEOTIDE SEQUENCE [LARGE SCALE GENOMIC DNA]</scope>
    <source>
        <strain evidence="4 7">LEV6574</strain>
        <strain evidence="5 6">MB42</strain>
    </source>
</reference>
<dbReference type="InterPro" id="IPR036390">
    <property type="entry name" value="WH_DNA-bd_sf"/>
</dbReference>
<evidence type="ECO:0000313" key="7">
    <source>
        <dbReference type="Proteomes" id="UP000320475"/>
    </source>
</evidence>
<feature type="coiled-coil region" evidence="1">
    <location>
        <begin position="786"/>
        <end position="813"/>
    </location>
</feature>
<evidence type="ECO:0000313" key="4">
    <source>
        <dbReference type="EMBL" id="TPX45777.1"/>
    </source>
</evidence>
<dbReference type="Proteomes" id="UP000320475">
    <property type="component" value="Unassembled WGS sequence"/>
</dbReference>
<feature type="domain" description="RNA polymerase II elongation factor ELL N-terminal" evidence="3">
    <location>
        <begin position="98"/>
        <end position="271"/>
    </location>
</feature>
<feature type="compositionally biased region" description="Polar residues" evidence="2">
    <location>
        <begin position="656"/>
        <end position="667"/>
    </location>
</feature>
<dbReference type="Gene3D" id="1.10.10.2670">
    <property type="entry name" value="E3 ubiquitin-protein ligase"/>
    <property type="match status" value="1"/>
</dbReference>
<protein>
    <recommendedName>
        <fullName evidence="3">RNA polymerase II elongation factor ELL N-terminal domain-containing protein</fullName>
    </recommendedName>
</protein>
<name>A0A507D359_9FUNG</name>
<dbReference type="SUPFAM" id="SSF46785">
    <property type="entry name" value="Winged helix' DNA-binding domain"/>
    <property type="match status" value="1"/>
</dbReference>
<gene>
    <name evidence="4" type="ORF">SeLEV6574_g03672</name>
    <name evidence="5" type="ORF">SeMB42_g03631</name>
</gene>
<feature type="compositionally biased region" description="Pro residues" evidence="2">
    <location>
        <begin position="312"/>
        <end position="324"/>
    </location>
</feature>
<proteinExistence type="predicted"/>
<feature type="compositionally biased region" description="Low complexity" evidence="2">
    <location>
        <begin position="337"/>
        <end position="355"/>
    </location>
</feature>
<dbReference type="EMBL" id="QEAN01000131">
    <property type="protein sequence ID" value="TPX46597.1"/>
    <property type="molecule type" value="Genomic_DNA"/>
</dbReference>
<evidence type="ECO:0000256" key="2">
    <source>
        <dbReference type="SAM" id="MobiDB-lite"/>
    </source>
</evidence>
<dbReference type="Proteomes" id="UP000317494">
    <property type="component" value="Unassembled WGS sequence"/>
</dbReference>
<feature type="region of interest" description="Disordered" evidence="2">
    <location>
        <begin position="613"/>
        <end position="632"/>
    </location>
</feature>
<dbReference type="InterPro" id="IPR042065">
    <property type="entry name" value="E3_ELL-like"/>
</dbReference>
<evidence type="ECO:0000256" key="1">
    <source>
        <dbReference type="SAM" id="Coils"/>
    </source>
</evidence>
<dbReference type="GO" id="GO:0008023">
    <property type="term" value="C:transcription elongation factor complex"/>
    <property type="evidence" value="ECO:0007669"/>
    <property type="project" value="InterPro"/>
</dbReference>
<feature type="region of interest" description="Disordered" evidence="2">
    <location>
        <begin position="303"/>
        <end position="395"/>
    </location>
</feature>
<feature type="region of interest" description="Disordered" evidence="2">
    <location>
        <begin position="642"/>
        <end position="684"/>
    </location>
</feature>
<dbReference type="OrthoDB" id="2587563at2759"/>
<sequence>MSDSPSPTSTSTASPSSSGHATLSLSSNDFYDIVIPPESQSRRIIHLRLSDDVVKQLHDQADDVELSFDFNPSIGRHFLVLNDEGHELSPAPARYFSECYRQTDTSRLEYLGPVTHIMSIKSGLDDRKKQEVKQKTLQASEQKRARRIAVITDSELKKAGRQQGNSLKLKGLSHITKDRALVPSAAARQRVTSTPGWAATSSLLSPAPPAKRDEDLRKRMIELLAAQPYQSDELAKRLGTDESNIRAELLSMAEKVDGAYELKNESYREVDPYQCRWYDHPTRKRVIERAKIALDALGVTHDAPERRRLSPPASPIIPHPPQPPVIRKQEEETGNLSSSGASSDANMSSSNTNTSKAKKREETPDSSTEQQKVKRVKRTSFGTTVTKRKEAEKKNKPIFQGQFKNHSVSIDGASNSKSIGAPVNVENVTMSGTRAAAPPQSASPKPKSIGGAPVNVETVTVSGTPAAAPVQTLSPNPKGPTAPVNVENVTISGIPAAAPPQSASPKPTGPRAPVHVENVTTSGTLAAASPLPKGPTVPVNVENVTMSGTRAAAPPQSVSPKPKSIGGAPVNVENVTVSGTAAAAPAQTLSPNPKGPTAPVNVENVTTSGILAAAPPQSASPKPAGPRAPVNVENGYGSGVLAAVPQHGDPFEKHSSTSQTSKLGSIFNNSSSNNSTDSNEKTDVRKLEQVKPLPSLENMTSQQLTFLFESKYKAHETIYTEICNLAQTAQRMHEKMVKAGFTQATKNEVVKQPSAATSSGLSEVARDIDMHIAQCRVDGVRVTFNQNELRGLLSAAVAKYEKLREQVGFLKSEVERRGNQR</sequence>
<dbReference type="AlphaFoldDB" id="A0A507D359"/>
<dbReference type="STRING" id="286115.A0A507D359"/>
<comment type="caution">
    <text evidence="4">The sequence shown here is derived from an EMBL/GenBank/DDBJ whole genome shotgun (WGS) entry which is preliminary data.</text>
</comment>
<dbReference type="EMBL" id="QEAM01000129">
    <property type="protein sequence ID" value="TPX45777.1"/>
    <property type="molecule type" value="Genomic_DNA"/>
</dbReference>
<evidence type="ECO:0000313" key="6">
    <source>
        <dbReference type="Proteomes" id="UP000317494"/>
    </source>
</evidence>
<dbReference type="Pfam" id="PF10390">
    <property type="entry name" value="ELL"/>
    <property type="match status" value="1"/>
</dbReference>
<feature type="compositionally biased region" description="Low complexity" evidence="2">
    <location>
        <begin position="613"/>
        <end position="622"/>
    </location>
</feature>
<feature type="compositionally biased region" description="Low complexity" evidence="2">
    <location>
        <begin position="668"/>
        <end position="677"/>
    </location>
</feature>
<evidence type="ECO:0000313" key="5">
    <source>
        <dbReference type="EMBL" id="TPX46597.1"/>
    </source>
</evidence>
<accession>A0A507D359</accession>
<dbReference type="InterPro" id="IPR019464">
    <property type="entry name" value="ELL_N"/>
</dbReference>
<keyword evidence="1" id="KW-0175">Coiled coil</keyword>
<organism evidence="4 7">
    <name type="scientific">Synchytrium endobioticum</name>
    <dbReference type="NCBI Taxonomy" id="286115"/>
    <lineage>
        <taxon>Eukaryota</taxon>
        <taxon>Fungi</taxon>
        <taxon>Fungi incertae sedis</taxon>
        <taxon>Chytridiomycota</taxon>
        <taxon>Chytridiomycota incertae sedis</taxon>
        <taxon>Chytridiomycetes</taxon>
        <taxon>Synchytriales</taxon>
        <taxon>Synchytriaceae</taxon>
        <taxon>Synchytrium</taxon>
    </lineage>
</organism>
<feature type="region of interest" description="Disordered" evidence="2">
    <location>
        <begin position="1"/>
        <end position="21"/>
    </location>
</feature>